<dbReference type="GO" id="GO:0046556">
    <property type="term" value="F:alpha-L-arabinofuranosidase activity"/>
    <property type="evidence" value="ECO:0007669"/>
    <property type="project" value="UniProtKB-EC"/>
</dbReference>
<keyword evidence="9" id="KW-1185">Reference proteome</keyword>
<name>A0A5B9VUI8_9BACT</name>
<dbReference type="Gene3D" id="2.60.120.260">
    <property type="entry name" value="Galactose-binding domain-like"/>
    <property type="match status" value="1"/>
</dbReference>
<comment type="similarity">
    <text evidence="2">Belongs to the glycosyl hydrolase 51 family.</text>
</comment>
<accession>A0A5B9VUI8</accession>
<evidence type="ECO:0000256" key="4">
    <source>
        <dbReference type="ARBA" id="ARBA00022729"/>
    </source>
</evidence>
<dbReference type="InterPro" id="IPR010720">
    <property type="entry name" value="Alpha-L-AF_C"/>
</dbReference>
<dbReference type="Pfam" id="PF22848">
    <property type="entry name" value="ASD1_dom"/>
    <property type="match status" value="1"/>
</dbReference>
<keyword evidence="8" id="KW-0326">Glycosidase</keyword>
<evidence type="ECO:0000313" key="8">
    <source>
        <dbReference type="EMBL" id="QEH31942.1"/>
    </source>
</evidence>
<dbReference type="SUPFAM" id="SSF51445">
    <property type="entry name" value="(Trans)glycosidases"/>
    <property type="match status" value="1"/>
</dbReference>
<dbReference type="InterPro" id="IPR008979">
    <property type="entry name" value="Galactose-bd-like_sf"/>
</dbReference>
<dbReference type="EC" id="3.2.1.55" evidence="3"/>
<evidence type="ECO:0000256" key="5">
    <source>
        <dbReference type="ARBA" id="ARBA00022801"/>
    </source>
</evidence>
<organism evidence="8 9">
    <name type="scientific">Aquisphaera giovannonii</name>
    <dbReference type="NCBI Taxonomy" id="406548"/>
    <lineage>
        <taxon>Bacteria</taxon>
        <taxon>Pseudomonadati</taxon>
        <taxon>Planctomycetota</taxon>
        <taxon>Planctomycetia</taxon>
        <taxon>Isosphaerales</taxon>
        <taxon>Isosphaeraceae</taxon>
        <taxon>Aquisphaera</taxon>
    </lineage>
</organism>
<dbReference type="Proteomes" id="UP000324233">
    <property type="component" value="Chromosome"/>
</dbReference>
<dbReference type="OrthoDB" id="9758333at2"/>
<keyword evidence="4" id="KW-0732">Signal</keyword>
<dbReference type="GO" id="GO:0046373">
    <property type="term" value="P:L-arabinose metabolic process"/>
    <property type="evidence" value="ECO:0007669"/>
    <property type="project" value="InterPro"/>
</dbReference>
<evidence type="ECO:0000259" key="7">
    <source>
        <dbReference type="SMART" id="SM00813"/>
    </source>
</evidence>
<evidence type="ECO:0000313" key="9">
    <source>
        <dbReference type="Proteomes" id="UP000324233"/>
    </source>
</evidence>
<evidence type="ECO:0000256" key="6">
    <source>
        <dbReference type="ARBA" id="ARBA00023180"/>
    </source>
</evidence>
<gene>
    <name evidence="8" type="ORF">OJF2_04090</name>
</gene>
<dbReference type="KEGG" id="agv:OJF2_04090"/>
<dbReference type="AlphaFoldDB" id="A0A5B9VUI8"/>
<reference evidence="8 9" key="1">
    <citation type="submission" date="2019-08" db="EMBL/GenBank/DDBJ databases">
        <title>Deep-cultivation of Planctomycetes and their phenomic and genomic characterization uncovers novel biology.</title>
        <authorList>
            <person name="Wiegand S."/>
            <person name="Jogler M."/>
            <person name="Boedeker C."/>
            <person name="Pinto D."/>
            <person name="Vollmers J."/>
            <person name="Rivas-Marin E."/>
            <person name="Kohn T."/>
            <person name="Peeters S.H."/>
            <person name="Heuer A."/>
            <person name="Rast P."/>
            <person name="Oberbeckmann S."/>
            <person name="Bunk B."/>
            <person name="Jeske O."/>
            <person name="Meyerdierks A."/>
            <person name="Storesund J.E."/>
            <person name="Kallscheuer N."/>
            <person name="Luecker S."/>
            <person name="Lage O.M."/>
            <person name="Pohl T."/>
            <person name="Merkel B.J."/>
            <person name="Hornburger P."/>
            <person name="Mueller R.-W."/>
            <person name="Bruemmer F."/>
            <person name="Labrenz M."/>
            <person name="Spormann A.M."/>
            <person name="Op den Camp H."/>
            <person name="Overmann J."/>
            <person name="Amann R."/>
            <person name="Jetten M.S.M."/>
            <person name="Mascher T."/>
            <person name="Medema M.H."/>
            <person name="Devos D.P."/>
            <person name="Kaster A.-K."/>
            <person name="Ovreas L."/>
            <person name="Rohde M."/>
            <person name="Galperin M.Y."/>
            <person name="Jogler C."/>
        </authorList>
    </citation>
    <scope>NUCLEOTIDE SEQUENCE [LARGE SCALE GENOMIC DNA]</scope>
    <source>
        <strain evidence="8 9">OJF2</strain>
    </source>
</reference>
<comment type="catalytic activity">
    <reaction evidence="1">
        <text>Hydrolysis of terminal non-reducing alpha-L-arabinofuranoside residues in alpha-L-arabinosides.</text>
        <dbReference type="EC" id="3.2.1.55"/>
    </reaction>
</comment>
<dbReference type="PANTHER" id="PTHR31776:SF0">
    <property type="entry name" value="ALPHA-L-ARABINOFURANOSIDASE 1"/>
    <property type="match status" value="1"/>
</dbReference>
<feature type="domain" description="Alpha-L-arabinofuranosidase C-terminal" evidence="7">
    <location>
        <begin position="483"/>
        <end position="667"/>
    </location>
</feature>
<evidence type="ECO:0000256" key="3">
    <source>
        <dbReference type="ARBA" id="ARBA00012670"/>
    </source>
</evidence>
<dbReference type="SMART" id="SM00813">
    <property type="entry name" value="Alpha-L-AF_C"/>
    <property type="match status" value="1"/>
</dbReference>
<dbReference type="EMBL" id="CP042997">
    <property type="protein sequence ID" value="QEH31942.1"/>
    <property type="molecule type" value="Genomic_DNA"/>
</dbReference>
<dbReference type="InterPro" id="IPR051563">
    <property type="entry name" value="Glycosyl_Hydrolase_51"/>
</dbReference>
<keyword evidence="5 8" id="KW-0378">Hydrolase</keyword>
<dbReference type="SUPFAM" id="SSF51011">
    <property type="entry name" value="Glycosyl hydrolase domain"/>
    <property type="match status" value="1"/>
</dbReference>
<dbReference type="Gene3D" id="3.20.20.80">
    <property type="entry name" value="Glycosidases"/>
    <property type="match status" value="1"/>
</dbReference>
<dbReference type="SUPFAM" id="SSF49785">
    <property type="entry name" value="Galactose-binding domain-like"/>
    <property type="match status" value="1"/>
</dbReference>
<sequence>MGSGSAPSRARSWITPALVLAASLSPAPGACRASQGTAADVVVRADQPGGEISPILNGVFFEDINFAADGGLYPERIKNGSFEFDDPMMGWHRPALVAGGAVGGFGVAGDRPLHPNNPHFLRARLEQAGEGLPLTNEGYRGIGVTKGAKFTFSVRARSAPAGAMALGVQLVGPDGTPIAAARRLEGFTGDWKAYSCVVESAATEPKARLTIVALGKGTLDLDMVSLFPQETFNHRPNGLRPDLAQLLKDLRPGFVRFPGGCIVEGRDLSQRYQWKTTIGDRAERKLIMNRWNVEFDPPRNARDYYESMGLGFFEYFQLCEDIGAKPLPILNCGMACQFNLAELVPLEDLDPYIQDALDLIEFANGPATTIWGARRAAMGHPGPFGLTMIGIGNEQWGPQYFARFERFAKAIRAKHPEVLLVGGAGPGPSDGPGDDRFSTGWDAMRRLNADLVDEHFYRPPDWFYSQVNRYDNYDRKGPKVFAGEFASHVRNKRPGFEANTWEAALSEAAVMTGLERNGDLVRLASYAPLLAHVDAWQWNPNLIWFDNLRSMGTPSYYVQQVFGTHRGTTILPVKLGPAAERLFACASADAPSGQVVLKIVNARPEPRDVRIRLEGVASVEPTGELLTLASPDLNAVNTLDDPRRVALVAGAVTGLVPEFVRQVPGYSLTVLRIKAARKP</sequence>
<dbReference type="Pfam" id="PF06964">
    <property type="entry name" value="Alpha-L-AF_C"/>
    <property type="match status" value="1"/>
</dbReference>
<dbReference type="RefSeq" id="WP_148590762.1">
    <property type="nucleotide sequence ID" value="NZ_CP042997.1"/>
</dbReference>
<proteinExistence type="inferred from homology"/>
<keyword evidence="6" id="KW-0325">Glycoprotein</keyword>
<evidence type="ECO:0000256" key="2">
    <source>
        <dbReference type="ARBA" id="ARBA00007186"/>
    </source>
</evidence>
<dbReference type="Gene3D" id="2.60.40.1180">
    <property type="entry name" value="Golgi alpha-mannosidase II"/>
    <property type="match status" value="1"/>
</dbReference>
<dbReference type="InterPro" id="IPR017853">
    <property type="entry name" value="GH"/>
</dbReference>
<dbReference type="PANTHER" id="PTHR31776">
    <property type="entry name" value="ALPHA-L-ARABINOFURANOSIDASE 1"/>
    <property type="match status" value="1"/>
</dbReference>
<evidence type="ECO:0000256" key="1">
    <source>
        <dbReference type="ARBA" id="ARBA00001462"/>
    </source>
</evidence>
<protein>
    <recommendedName>
        <fullName evidence="3">non-reducing end alpha-L-arabinofuranosidase</fullName>
        <ecNumber evidence="3">3.2.1.55</ecNumber>
    </recommendedName>
</protein>
<dbReference type="InterPro" id="IPR013780">
    <property type="entry name" value="Glyco_hydro_b"/>
</dbReference>
<dbReference type="InterPro" id="IPR055235">
    <property type="entry name" value="ASD1_cat"/>
</dbReference>